<reference evidence="2" key="1">
    <citation type="journal article" date="2010" name="Science">
        <title>Plasticity of animal genome architecture unmasked by rapid evolution of a pelagic tunicate.</title>
        <authorList>
            <person name="Denoeud F."/>
            <person name="Henriet S."/>
            <person name="Mungpakdee S."/>
            <person name="Aury J.M."/>
            <person name="Da Silva C."/>
            <person name="Brinkmann H."/>
            <person name="Mikhaleva J."/>
            <person name="Olsen L.C."/>
            <person name="Jubin C."/>
            <person name="Canestro C."/>
            <person name="Bouquet J.M."/>
            <person name="Danks G."/>
            <person name="Poulain J."/>
            <person name="Campsteijn C."/>
            <person name="Adamski M."/>
            <person name="Cross I."/>
            <person name="Yadetie F."/>
            <person name="Muffato M."/>
            <person name="Louis A."/>
            <person name="Butcher S."/>
            <person name="Tsagkogeorga G."/>
            <person name="Konrad A."/>
            <person name="Singh S."/>
            <person name="Jensen M.F."/>
            <person name="Cong E.H."/>
            <person name="Eikeseth-Otteraa H."/>
            <person name="Noel B."/>
            <person name="Anthouard V."/>
            <person name="Porcel B.M."/>
            <person name="Kachouri-Lafond R."/>
            <person name="Nishino A."/>
            <person name="Ugolini M."/>
            <person name="Chourrout P."/>
            <person name="Nishida H."/>
            <person name="Aasland R."/>
            <person name="Huzurbazar S."/>
            <person name="Westhof E."/>
            <person name="Delsuc F."/>
            <person name="Lehrach H."/>
            <person name="Reinhardt R."/>
            <person name="Weissenbach J."/>
            <person name="Roy S.W."/>
            <person name="Artiguenave F."/>
            <person name="Postlethwait J.H."/>
            <person name="Manak J.R."/>
            <person name="Thompson E.M."/>
            <person name="Jaillon O."/>
            <person name="Du Pasquier L."/>
            <person name="Boudinot P."/>
            <person name="Liberles D.A."/>
            <person name="Volff J.N."/>
            <person name="Philippe H."/>
            <person name="Lenhard B."/>
            <person name="Roest Crollius H."/>
            <person name="Wincker P."/>
            <person name="Chourrout D."/>
        </authorList>
    </citation>
    <scope>NUCLEOTIDE SEQUENCE [LARGE SCALE GENOMIC DNA]</scope>
</reference>
<feature type="compositionally biased region" description="Basic residues" evidence="1">
    <location>
        <begin position="162"/>
        <end position="173"/>
    </location>
</feature>
<protein>
    <submittedName>
        <fullName evidence="2">Uncharacterized protein</fullName>
    </submittedName>
</protein>
<accession>E4XQ54</accession>
<proteinExistence type="predicted"/>
<dbReference type="EMBL" id="FN653100">
    <property type="protein sequence ID" value="CBY11940.1"/>
    <property type="molecule type" value="Genomic_DNA"/>
</dbReference>
<name>E4XQ54_OIKDI</name>
<organism evidence="2">
    <name type="scientific">Oikopleura dioica</name>
    <name type="common">Tunicate</name>
    <dbReference type="NCBI Taxonomy" id="34765"/>
    <lineage>
        <taxon>Eukaryota</taxon>
        <taxon>Metazoa</taxon>
        <taxon>Chordata</taxon>
        <taxon>Tunicata</taxon>
        <taxon>Appendicularia</taxon>
        <taxon>Copelata</taxon>
        <taxon>Oikopleuridae</taxon>
        <taxon>Oikopleura</taxon>
    </lineage>
</organism>
<evidence type="ECO:0000313" key="2">
    <source>
        <dbReference type="EMBL" id="CBY11940.1"/>
    </source>
</evidence>
<feature type="region of interest" description="Disordered" evidence="1">
    <location>
        <begin position="155"/>
        <end position="186"/>
    </location>
</feature>
<dbReference type="AlphaFoldDB" id="E4XQ54"/>
<sequence length="186" mass="22077">MDAPMRVQTCLMNLKRSIFDEDEENLELAVLKMEKIPKEFLEVRELDILAGTILKMSIQRCFNWTMLNQFYLNLRKKWFRLIPANKLVKIINYVQRKPESIENFKNVLTENSYETVRILAQNLDSNTLRSLMLRIIKEDISNTVFDEKKLTITPIQNEKSKNRNSTKSKKAKRKLEWDLPGPTKRK</sequence>
<keyword evidence="3" id="KW-1185">Reference proteome</keyword>
<evidence type="ECO:0000313" key="3">
    <source>
        <dbReference type="Proteomes" id="UP000001307"/>
    </source>
</evidence>
<dbReference type="InParanoid" id="E4XQ54"/>
<dbReference type="Proteomes" id="UP000001307">
    <property type="component" value="Unassembled WGS sequence"/>
</dbReference>
<evidence type="ECO:0000256" key="1">
    <source>
        <dbReference type="SAM" id="MobiDB-lite"/>
    </source>
</evidence>
<gene>
    <name evidence="2" type="ORF">GSOID_T00017347001</name>
</gene>